<comment type="caution">
    <text evidence="5">The sequence shown here is derived from an EMBL/GenBank/DDBJ whole genome shotgun (WGS) entry which is preliminary data.</text>
</comment>
<evidence type="ECO:0000256" key="1">
    <source>
        <dbReference type="ARBA" id="ARBA00004123"/>
    </source>
</evidence>
<evidence type="ECO:0000256" key="2">
    <source>
        <dbReference type="ARBA" id="ARBA00004496"/>
    </source>
</evidence>
<gene>
    <name evidence="5" type="ORF">C8R41DRAFT_754210</name>
</gene>
<dbReference type="Proteomes" id="UP001150217">
    <property type="component" value="Unassembled WGS sequence"/>
</dbReference>
<dbReference type="PANTHER" id="PTHR31250:SF27">
    <property type="entry name" value="IQ DOMAIN-CONTAINING PROTEIN IQM5"/>
    <property type="match status" value="1"/>
</dbReference>
<keyword evidence="4" id="KW-0539">Nucleus</keyword>
<keyword evidence="3" id="KW-0963">Cytoplasm</keyword>
<protein>
    <submittedName>
        <fullName evidence="5">Uncharacterized protein</fullName>
    </submittedName>
</protein>
<evidence type="ECO:0000313" key="5">
    <source>
        <dbReference type="EMBL" id="KAJ4499544.1"/>
    </source>
</evidence>
<dbReference type="EMBL" id="JANVFT010000010">
    <property type="protein sequence ID" value="KAJ4499544.1"/>
    <property type="molecule type" value="Genomic_DNA"/>
</dbReference>
<feature type="non-terminal residue" evidence="5">
    <location>
        <position position="1"/>
    </location>
</feature>
<dbReference type="InterPro" id="IPR044159">
    <property type="entry name" value="IQM"/>
</dbReference>
<name>A0ABQ8VWD9_9AGAR</name>
<sequence>QVHRTSADAGKNSAKERWNRGAFFANKIRDRNIVMNKPGVNITDSLPVQKHLETQHWLELIDSKHRYGSNRLNYLVKIDDTGKLHWARNNELVDTTAGHWKDSGNGGGIVPEDMPARPVQRRGSFESVISPSSSVHSDAVMHYLGPPKGKTRWSKAFYRYFTVRGVTNRLLRTSLKRNTWLYVSVSHGVNNMFIGIKRWNDSYIIPFVWPLSHFHRFIDELTERGVDMSKVKISKAEAALWG</sequence>
<dbReference type="PANTHER" id="PTHR31250">
    <property type="entry name" value="IQ DOMAIN-CONTAINING PROTEIN IQM3"/>
    <property type="match status" value="1"/>
</dbReference>
<evidence type="ECO:0000313" key="6">
    <source>
        <dbReference type="Proteomes" id="UP001150217"/>
    </source>
</evidence>
<organism evidence="5 6">
    <name type="scientific">Lentinula lateritia</name>
    <dbReference type="NCBI Taxonomy" id="40482"/>
    <lineage>
        <taxon>Eukaryota</taxon>
        <taxon>Fungi</taxon>
        <taxon>Dikarya</taxon>
        <taxon>Basidiomycota</taxon>
        <taxon>Agaricomycotina</taxon>
        <taxon>Agaricomycetes</taxon>
        <taxon>Agaricomycetidae</taxon>
        <taxon>Agaricales</taxon>
        <taxon>Marasmiineae</taxon>
        <taxon>Omphalotaceae</taxon>
        <taxon>Lentinula</taxon>
    </lineage>
</organism>
<evidence type="ECO:0000256" key="3">
    <source>
        <dbReference type="ARBA" id="ARBA00022490"/>
    </source>
</evidence>
<evidence type="ECO:0000256" key="4">
    <source>
        <dbReference type="ARBA" id="ARBA00023242"/>
    </source>
</evidence>
<reference evidence="5" key="1">
    <citation type="submission" date="2022-08" db="EMBL/GenBank/DDBJ databases">
        <title>A Global Phylogenomic Analysis of the Shiitake Genus Lentinula.</title>
        <authorList>
            <consortium name="DOE Joint Genome Institute"/>
            <person name="Sierra-Patev S."/>
            <person name="Min B."/>
            <person name="Naranjo-Ortiz M."/>
            <person name="Looney B."/>
            <person name="Konkel Z."/>
            <person name="Slot J.C."/>
            <person name="Sakamoto Y."/>
            <person name="Steenwyk J.L."/>
            <person name="Rokas A."/>
            <person name="Carro J."/>
            <person name="Camarero S."/>
            <person name="Ferreira P."/>
            <person name="Molpeceres G."/>
            <person name="Ruiz-Duenas F.J."/>
            <person name="Serrano A."/>
            <person name="Henrissat B."/>
            <person name="Drula E."/>
            <person name="Hughes K.W."/>
            <person name="Mata J.L."/>
            <person name="Ishikawa N.K."/>
            <person name="Vargas-Isla R."/>
            <person name="Ushijima S."/>
            <person name="Smith C.A."/>
            <person name="Ahrendt S."/>
            <person name="Andreopoulos W."/>
            <person name="He G."/>
            <person name="Labutti K."/>
            <person name="Lipzen A."/>
            <person name="Ng V."/>
            <person name="Riley R."/>
            <person name="Sandor L."/>
            <person name="Barry K."/>
            <person name="Martinez A.T."/>
            <person name="Xiao Y."/>
            <person name="Gibbons J.G."/>
            <person name="Terashima K."/>
            <person name="Grigoriev I.V."/>
            <person name="Hibbett D.S."/>
        </authorList>
    </citation>
    <scope>NUCLEOTIDE SEQUENCE</scope>
    <source>
        <strain evidence="5">RHP3577 ss4</strain>
    </source>
</reference>
<keyword evidence="6" id="KW-1185">Reference proteome</keyword>
<accession>A0ABQ8VWD9</accession>
<comment type="subcellular location">
    <subcellularLocation>
        <location evidence="2">Cytoplasm</location>
    </subcellularLocation>
    <subcellularLocation>
        <location evidence="1">Nucleus</location>
    </subcellularLocation>
</comment>
<proteinExistence type="predicted"/>